<reference evidence="2 5" key="1">
    <citation type="submission" date="2016-11" db="EMBL/GenBank/DDBJ databases">
        <title>Whole genomes of Flavobacteriaceae.</title>
        <authorList>
            <person name="Stine C."/>
            <person name="Li C."/>
            <person name="Tadesse D."/>
        </authorList>
    </citation>
    <scope>NUCLEOTIDE SEQUENCE [LARGE SCALE GENOMIC DNA]</scope>
    <source>
        <strain evidence="2 5">DSM 21068</strain>
    </source>
</reference>
<evidence type="ECO:0000313" key="4">
    <source>
        <dbReference type="Proteomes" id="UP000186246"/>
    </source>
</evidence>
<dbReference type="RefSeq" id="WP_076450182.1">
    <property type="nucleotide sequence ID" value="NZ_FTOJ01000002.1"/>
</dbReference>
<dbReference type="EMBL" id="MUGO01000002">
    <property type="protein sequence ID" value="PQA97350.1"/>
    <property type="molecule type" value="Genomic_DNA"/>
</dbReference>
<keyword evidence="1" id="KW-0732">Signal</keyword>
<dbReference type="OrthoDB" id="705292at2"/>
<sequence>MNKLILTIALFSSTVAMAQIAIGKSTISNIQPANTVPNPSISLEFYDNADNTKGLVLPWASTVSNNPVAYNATTEEGYRGMQGAVVDGTIILDLSDKKVKYRRNNAWSSLTGALPLRVGATTYNTFNAIDSSLQDNKKESATAKAAIGTNGATDTTPGILVLTDSDKAMVLPKVASPHLNIKNPTPGMMAYDTTKKQLAVYNGTVWSFWKP</sequence>
<organism evidence="3 4">
    <name type="scientific">Chryseobacterium piscicola</name>
    <dbReference type="NCBI Taxonomy" id="551459"/>
    <lineage>
        <taxon>Bacteria</taxon>
        <taxon>Pseudomonadati</taxon>
        <taxon>Bacteroidota</taxon>
        <taxon>Flavobacteriia</taxon>
        <taxon>Flavobacteriales</taxon>
        <taxon>Weeksellaceae</taxon>
        <taxon>Chryseobacterium group</taxon>
        <taxon>Chryseobacterium</taxon>
    </lineage>
</organism>
<name>A0A1N7L472_9FLAO</name>
<dbReference type="EMBL" id="FTOJ01000002">
    <property type="protein sequence ID" value="SIS68607.1"/>
    <property type="molecule type" value="Genomic_DNA"/>
</dbReference>
<dbReference type="AlphaFoldDB" id="A0A1N7L472"/>
<proteinExistence type="predicted"/>
<dbReference type="Proteomes" id="UP000238314">
    <property type="component" value="Unassembled WGS sequence"/>
</dbReference>
<feature type="signal peptide" evidence="1">
    <location>
        <begin position="1"/>
        <end position="18"/>
    </location>
</feature>
<feature type="chain" id="PRO_5044563723" evidence="1">
    <location>
        <begin position="19"/>
        <end position="211"/>
    </location>
</feature>
<reference evidence="3" key="3">
    <citation type="submission" date="2017-01" db="EMBL/GenBank/DDBJ databases">
        <authorList>
            <person name="Mah S.A."/>
            <person name="Swanson W.J."/>
            <person name="Moy G.W."/>
            <person name="Vacquier V.D."/>
        </authorList>
    </citation>
    <scope>NUCLEOTIDE SEQUENCE [LARGE SCALE GENOMIC DNA]</scope>
    <source>
        <strain evidence="3">DSM 21068</strain>
    </source>
</reference>
<reference evidence="4" key="2">
    <citation type="submission" date="2017-01" db="EMBL/GenBank/DDBJ databases">
        <authorList>
            <person name="Varghese N."/>
            <person name="Submissions S."/>
        </authorList>
    </citation>
    <scope>NUCLEOTIDE SEQUENCE [LARGE SCALE GENOMIC DNA]</scope>
    <source>
        <strain evidence="4">DSM 21068</strain>
    </source>
</reference>
<gene>
    <name evidence="2" type="ORF">B0A70_01395</name>
    <name evidence="3" type="ORF">SAMN05421796_10211</name>
</gene>
<keyword evidence="5" id="KW-1185">Reference proteome</keyword>
<evidence type="ECO:0000313" key="2">
    <source>
        <dbReference type="EMBL" id="PQA97350.1"/>
    </source>
</evidence>
<evidence type="ECO:0000256" key="1">
    <source>
        <dbReference type="SAM" id="SignalP"/>
    </source>
</evidence>
<evidence type="ECO:0000313" key="5">
    <source>
        <dbReference type="Proteomes" id="UP000238314"/>
    </source>
</evidence>
<protein>
    <submittedName>
        <fullName evidence="3">Uncharacterized protein</fullName>
    </submittedName>
</protein>
<accession>A0A1N7L472</accession>
<dbReference type="Proteomes" id="UP000186246">
    <property type="component" value="Unassembled WGS sequence"/>
</dbReference>
<dbReference type="STRING" id="551459.SAMN05421796_10211"/>
<evidence type="ECO:0000313" key="3">
    <source>
        <dbReference type="EMBL" id="SIS68607.1"/>
    </source>
</evidence>